<sequence length="46" mass="5312">MELLRCIVNELITHYAYKLIGGNTVFVYENGSIRLITLSEYYGEIV</sequence>
<reference evidence="1" key="1">
    <citation type="journal article" date="2016" name="Genome Biol. Evol.">
        <title>Evolution of chromosomal Clostridium botulinum type E neurotoxin gene clusters: evidence provided by their rare plasmid borne counterparts.</title>
        <authorList>
            <person name="Carter A.T."/>
            <person name="Austin J.W."/>
            <person name="Weedmark K.A."/>
            <person name="Peck M.W."/>
        </authorList>
    </citation>
    <scope>NUCLEOTIDE SEQUENCE</scope>
    <source>
        <strain evidence="1">IFR 12/29</strain>
        <plasmid evidence="1">p12/29</plasmid>
    </source>
</reference>
<dbReference type="AlphaFoldDB" id="A0A126JHW8"/>
<dbReference type="RefSeq" id="WP_017826618.1">
    <property type="nucleotide sequence ID" value="NZ_JACBBU010000011.1"/>
</dbReference>
<geneLocation type="plasmid" evidence="1">
    <name>p12/29</name>
</geneLocation>
<organism evidence="1">
    <name type="scientific">Clostridium botulinum</name>
    <dbReference type="NCBI Taxonomy" id="1491"/>
    <lineage>
        <taxon>Bacteria</taxon>
        <taxon>Bacillati</taxon>
        <taxon>Bacillota</taxon>
        <taxon>Clostridia</taxon>
        <taxon>Eubacteriales</taxon>
        <taxon>Clostridiaceae</taxon>
        <taxon>Clostridium</taxon>
    </lineage>
</organism>
<dbReference type="EMBL" id="KT897275">
    <property type="protein sequence ID" value="ALT05341.1"/>
    <property type="molecule type" value="Genomic_DNA"/>
</dbReference>
<proteinExistence type="predicted"/>
<name>A0A126JHW8_CLOBO</name>
<protein>
    <submittedName>
        <fullName evidence="1">Uncharacterized protein</fullName>
    </submittedName>
</protein>
<evidence type="ECO:0000313" key="1">
    <source>
        <dbReference type="EMBL" id="ALT05341.1"/>
    </source>
</evidence>
<keyword evidence="1" id="KW-0614">Plasmid</keyword>
<accession>A0A126JHW8</accession>